<dbReference type="InterPro" id="IPR013087">
    <property type="entry name" value="Znf_C2H2_type"/>
</dbReference>
<proteinExistence type="predicted"/>
<dbReference type="PROSITE" id="PS50157">
    <property type="entry name" value="ZINC_FINGER_C2H2_2"/>
    <property type="match status" value="1"/>
</dbReference>
<feature type="domain" description="C2H2-type" evidence="3">
    <location>
        <begin position="36"/>
        <end position="64"/>
    </location>
</feature>
<comment type="caution">
    <text evidence="4">The sequence shown here is derived from an EMBL/GenBank/DDBJ whole genome shotgun (WGS) entry which is preliminary data.</text>
</comment>
<protein>
    <submittedName>
        <fullName evidence="4">Zinc finger protein 423</fullName>
    </submittedName>
</protein>
<reference evidence="4" key="1">
    <citation type="submission" date="2020-08" db="EMBL/GenBank/DDBJ databases">
        <title>Multicomponent nature underlies the extraordinary mechanical properties of spider dragline silk.</title>
        <authorList>
            <person name="Kono N."/>
            <person name="Nakamura H."/>
            <person name="Mori M."/>
            <person name="Yoshida Y."/>
            <person name="Ohtoshi R."/>
            <person name="Malay A.D."/>
            <person name="Moran D.A.P."/>
            <person name="Tomita M."/>
            <person name="Numata K."/>
            <person name="Arakawa K."/>
        </authorList>
    </citation>
    <scope>NUCLEOTIDE SEQUENCE</scope>
</reference>
<keyword evidence="1" id="KW-0863">Zinc-finger</keyword>
<evidence type="ECO:0000313" key="4">
    <source>
        <dbReference type="EMBL" id="GFY68404.1"/>
    </source>
</evidence>
<accession>A0A8X7CE01</accession>
<name>A0A8X7CE01_9ARAC</name>
<dbReference type="Proteomes" id="UP000886998">
    <property type="component" value="Unassembled WGS sequence"/>
</dbReference>
<sequence length="133" mass="14325">MGFPGMDCESSLSALHMLQKHAAMGESMMLKRAQKIFCSQCNIGFTSSTALLDHVHLVHESTPPTVPRSPSSPINNHSSKRSYSSSRLRPNGAKHLKTSNVMGSHSAVFNGTASSHYRRQDPGGGQNMTSGNI</sequence>
<dbReference type="GO" id="GO:0008270">
    <property type="term" value="F:zinc ion binding"/>
    <property type="evidence" value="ECO:0007669"/>
    <property type="project" value="UniProtKB-KW"/>
</dbReference>
<organism evidence="4 5">
    <name type="scientific">Trichonephila inaurata madagascariensis</name>
    <dbReference type="NCBI Taxonomy" id="2747483"/>
    <lineage>
        <taxon>Eukaryota</taxon>
        <taxon>Metazoa</taxon>
        <taxon>Ecdysozoa</taxon>
        <taxon>Arthropoda</taxon>
        <taxon>Chelicerata</taxon>
        <taxon>Arachnida</taxon>
        <taxon>Araneae</taxon>
        <taxon>Araneomorphae</taxon>
        <taxon>Entelegynae</taxon>
        <taxon>Araneoidea</taxon>
        <taxon>Nephilidae</taxon>
        <taxon>Trichonephila</taxon>
        <taxon>Trichonephila inaurata</taxon>
    </lineage>
</organism>
<evidence type="ECO:0000313" key="5">
    <source>
        <dbReference type="Proteomes" id="UP000886998"/>
    </source>
</evidence>
<evidence type="ECO:0000259" key="3">
    <source>
        <dbReference type="PROSITE" id="PS50157"/>
    </source>
</evidence>
<dbReference type="AlphaFoldDB" id="A0A8X7CE01"/>
<keyword evidence="1" id="KW-0479">Metal-binding</keyword>
<evidence type="ECO:0000256" key="2">
    <source>
        <dbReference type="SAM" id="MobiDB-lite"/>
    </source>
</evidence>
<keyword evidence="1" id="KW-0862">Zinc</keyword>
<dbReference type="OrthoDB" id="6432158at2759"/>
<evidence type="ECO:0000256" key="1">
    <source>
        <dbReference type="PROSITE-ProRule" id="PRU00042"/>
    </source>
</evidence>
<dbReference type="EMBL" id="BMAV01017048">
    <property type="protein sequence ID" value="GFY68404.1"/>
    <property type="molecule type" value="Genomic_DNA"/>
</dbReference>
<feature type="region of interest" description="Disordered" evidence="2">
    <location>
        <begin position="60"/>
        <end position="133"/>
    </location>
</feature>
<dbReference type="PROSITE" id="PS00028">
    <property type="entry name" value="ZINC_FINGER_C2H2_1"/>
    <property type="match status" value="1"/>
</dbReference>
<keyword evidence="5" id="KW-1185">Reference proteome</keyword>
<feature type="compositionally biased region" description="Polar residues" evidence="2">
    <location>
        <begin position="98"/>
        <end position="115"/>
    </location>
</feature>
<gene>
    <name evidence="4" type="primary">Znf423_3</name>
    <name evidence="4" type="ORF">TNIN_454301</name>
</gene>